<organism evidence="6 7">
    <name type="scientific">Agaribacter flavus</name>
    <dbReference type="NCBI Taxonomy" id="1902781"/>
    <lineage>
        <taxon>Bacteria</taxon>
        <taxon>Pseudomonadati</taxon>
        <taxon>Pseudomonadota</taxon>
        <taxon>Gammaproteobacteria</taxon>
        <taxon>Alteromonadales</taxon>
        <taxon>Alteromonadaceae</taxon>
        <taxon>Agaribacter</taxon>
    </lineage>
</organism>
<dbReference type="EMBL" id="JBHRSW010000008">
    <property type="protein sequence ID" value="MFC3121304.1"/>
    <property type="molecule type" value="Genomic_DNA"/>
</dbReference>
<keyword evidence="4" id="KW-1133">Transmembrane helix</keyword>
<dbReference type="EC" id="3.4.21.-" evidence="6"/>
<sequence length="354" mass="38264">MTISHKILLTLLKPILLGCIVAAILLIFFPQFREGEGLNINILSREKPVPPRLSYYEALAHSAPAVANIYSQSIENTGIFRNRSYSRISLGSAVIMSNEGYLLTCYHVIRNADSTYVQLQDNRRYPAQLIGFDLVTDLAVLKIDAQDLVVMPQMESPELRVGDIVMAVGNPLDLGQTITSGIVSRTGRKGLANYFDFIQTDAALNQGNSGGALIDSNGYLVGITNASFQSRNTKVDGVNFAVPYGLAKRVMDEIITSGTVTRGQLGVSGQDLLDGSGFLVEQIDKNSPAAYAGIQINDILLAVDGKPLVDLEIMDVIAESKPGTNITLQINRNGELIEVKAVVGKLNPQLVARS</sequence>
<dbReference type="InterPro" id="IPR009003">
    <property type="entry name" value="Peptidase_S1_PA"/>
</dbReference>
<dbReference type="PANTHER" id="PTHR43343:SF3">
    <property type="entry name" value="PROTEASE DO-LIKE 8, CHLOROPLASTIC"/>
    <property type="match status" value="1"/>
</dbReference>
<dbReference type="SUPFAM" id="SSF50494">
    <property type="entry name" value="Trypsin-like serine proteases"/>
    <property type="match status" value="1"/>
</dbReference>
<comment type="caution">
    <text evidence="6">The sequence shown here is derived from an EMBL/GenBank/DDBJ whole genome shotgun (WGS) entry which is preliminary data.</text>
</comment>
<evidence type="ECO:0000256" key="1">
    <source>
        <dbReference type="ARBA" id="ARBA00010541"/>
    </source>
</evidence>
<keyword evidence="4" id="KW-0472">Membrane</keyword>
<gene>
    <name evidence="6" type="ORF">ACFOHL_06700</name>
</gene>
<dbReference type="GO" id="GO:0006508">
    <property type="term" value="P:proteolysis"/>
    <property type="evidence" value="ECO:0007669"/>
    <property type="project" value="UniProtKB-KW"/>
</dbReference>
<reference evidence="7" key="1">
    <citation type="journal article" date="2019" name="Int. J. Syst. Evol. Microbiol.">
        <title>The Global Catalogue of Microorganisms (GCM) 10K type strain sequencing project: providing services to taxonomists for standard genome sequencing and annotation.</title>
        <authorList>
            <consortium name="The Broad Institute Genomics Platform"/>
            <consortium name="The Broad Institute Genome Sequencing Center for Infectious Disease"/>
            <person name="Wu L."/>
            <person name="Ma J."/>
        </authorList>
    </citation>
    <scope>NUCLEOTIDE SEQUENCE [LARGE SCALE GENOMIC DNA]</scope>
    <source>
        <strain evidence="7">KCTC 52473</strain>
    </source>
</reference>
<feature type="domain" description="PDZ" evidence="5">
    <location>
        <begin position="254"/>
        <end position="332"/>
    </location>
</feature>
<evidence type="ECO:0000256" key="4">
    <source>
        <dbReference type="SAM" id="Phobius"/>
    </source>
</evidence>
<evidence type="ECO:0000313" key="6">
    <source>
        <dbReference type="EMBL" id="MFC3121304.1"/>
    </source>
</evidence>
<evidence type="ECO:0000256" key="2">
    <source>
        <dbReference type="ARBA" id="ARBA00022670"/>
    </source>
</evidence>
<dbReference type="GO" id="GO:0008233">
    <property type="term" value="F:peptidase activity"/>
    <property type="evidence" value="ECO:0007669"/>
    <property type="project" value="UniProtKB-KW"/>
</dbReference>
<accession>A0ABV7FLW5</accession>
<dbReference type="InterPro" id="IPR001940">
    <property type="entry name" value="Peptidase_S1C"/>
</dbReference>
<keyword evidence="2 6" id="KW-0645">Protease</keyword>
<dbReference type="InterPro" id="IPR001478">
    <property type="entry name" value="PDZ"/>
</dbReference>
<dbReference type="Gene3D" id="2.40.10.10">
    <property type="entry name" value="Trypsin-like serine proteases"/>
    <property type="match status" value="2"/>
</dbReference>
<dbReference type="InterPro" id="IPR036034">
    <property type="entry name" value="PDZ_sf"/>
</dbReference>
<protein>
    <submittedName>
        <fullName evidence="6">S1C family serine protease</fullName>
        <ecNumber evidence="6">3.4.21.-</ecNumber>
    </submittedName>
</protein>
<feature type="transmembrane region" description="Helical" evidence="4">
    <location>
        <begin position="7"/>
        <end position="29"/>
    </location>
</feature>
<dbReference type="SUPFAM" id="SSF50156">
    <property type="entry name" value="PDZ domain-like"/>
    <property type="match status" value="1"/>
</dbReference>
<dbReference type="SMART" id="SM00228">
    <property type="entry name" value="PDZ"/>
    <property type="match status" value="1"/>
</dbReference>
<evidence type="ECO:0000313" key="7">
    <source>
        <dbReference type="Proteomes" id="UP001595478"/>
    </source>
</evidence>
<dbReference type="PROSITE" id="PS50106">
    <property type="entry name" value="PDZ"/>
    <property type="match status" value="1"/>
</dbReference>
<evidence type="ECO:0000259" key="5">
    <source>
        <dbReference type="PROSITE" id="PS50106"/>
    </source>
</evidence>
<dbReference type="Gene3D" id="2.30.42.10">
    <property type="match status" value="1"/>
</dbReference>
<dbReference type="PRINTS" id="PR00834">
    <property type="entry name" value="PROTEASES2C"/>
</dbReference>
<dbReference type="Pfam" id="PF13180">
    <property type="entry name" value="PDZ_2"/>
    <property type="match status" value="1"/>
</dbReference>
<dbReference type="InterPro" id="IPR043504">
    <property type="entry name" value="Peptidase_S1_PA_chymotrypsin"/>
</dbReference>
<comment type="similarity">
    <text evidence="1">Belongs to the peptidase S1C family.</text>
</comment>
<evidence type="ECO:0000256" key="3">
    <source>
        <dbReference type="ARBA" id="ARBA00022801"/>
    </source>
</evidence>
<proteinExistence type="inferred from homology"/>
<dbReference type="Pfam" id="PF13365">
    <property type="entry name" value="Trypsin_2"/>
    <property type="match status" value="1"/>
</dbReference>
<dbReference type="RefSeq" id="WP_376919442.1">
    <property type="nucleotide sequence ID" value="NZ_JBHRSW010000008.1"/>
</dbReference>
<dbReference type="PANTHER" id="PTHR43343">
    <property type="entry name" value="PEPTIDASE S12"/>
    <property type="match status" value="1"/>
</dbReference>
<dbReference type="Proteomes" id="UP001595478">
    <property type="component" value="Unassembled WGS sequence"/>
</dbReference>
<keyword evidence="7" id="KW-1185">Reference proteome</keyword>
<keyword evidence="3 6" id="KW-0378">Hydrolase</keyword>
<dbReference type="InterPro" id="IPR051201">
    <property type="entry name" value="Chloro_Bact_Ser_Proteases"/>
</dbReference>
<keyword evidence="4" id="KW-0812">Transmembrane</keyword>
<name>A0ABV7FLW5_9ALTE</name>